<evidence type="ECO:0000256" key="26">
    <source>
        <dbReference type="ARBA" id="ARBA00023157"/>
    </source>
</evidence>
<dbReference type="SMART" id="SM00382">
    <property type="entry name" value="AAA"/>
    <property type="match status" value="1"/>
</dbReference>
<evidence type="ECO:0000256" key="18">
    <source>
        <dbReference type="ARBA" id="ARBA00022787"/>
    </source>
</evidence>
<evidence type="ECO:0000256" key="42">
    <source>
        <dbReference type="SAM" id="Phobius"/>
    </source>
</evidence>
<feature type="transmembrane region" description="Helical" evidence="42">
    <location>
        <begin position="412"/>
        <end position="435"/>
    </location>
</feature>
<evidence type="ECO:0000256" key="9">
    <source>
        <dbReference type="ARBA" id="ARBA00004653"/>
    </source>
</evidence>
<evidence type="ECO:0000256" key="10">
    <source>
        <dbReference type="ARBA" id="ARBA00004656"/>
    </source>
</evidence>
<dbReference type="GeneID" id="111603022"/>
<dbReference type="GO" id="GO:0000139">
    <property type="term" value="C:Golgi membrane"/>
    <property type="evidence" value="ECO:0007669"/>
    <property type="project" value="UniProtKB-SubCell"/>
</dbReference>
<comment type="subcellular location">
    <subcellularLocation>
        <location evidence="8">Cell membrane</location>
        <topology evidence="8">Multi-pass membrane protein</topology>
    </subcellularLocation>
    <subcellularLocation>
        <location evidence="1">Early endosome membrane</location>
    </subcellularLocation>
    <subcellularLocation>
        <location evidence="6">Endoplasmic reticulum membrane</location>
        <topology evidence="6">Multi-pass membrane protein</topology>
    </subcellularLocation>
    <subcellularLocation>
        <location evidence="3">Endosome membrane</location>
        <topology evidence="3">Multi-pass membrane protein</topology>
    </subcellularLocation>
    <subcellularLocation>
        <location evidence="2">Endosome</location>
        <location evidence="2">Multivesicular body membrane</location>
    </subcellularLocation>
    <subcellularLocation>
        <location evidence="9">Golgi apparatus membrane</location>
        <topology evidence="9">Multi-pass membrane protein</topology>
    </subcellularLocation>
    <subcellularLocation>
        <location evidence="5">Late endosome membrane</location>
    </subcellularLocation>
    <subcellularLocation>
        <location evidence="10">Lysosome membrane</location>
    </subcellularLocation>
    <subcellularLocation>
        <location evidence="28">Melanosome membrane</location>
    </subcellularLocation>
    <subcellularLocation>
        <location evidence="4">Mitochondrion outer membrane</location>
        <topology evidence="4">Multi-pass membrane protein</topology>
    </subcellularLocation>
    <subcellularLocation>
        <location evidence="7">Secreted</location>
        <location evidence="7">Extracellular exosome</location>
    </subcellularLocation>
</comment>
<feature type="transmembrane region" description="Helical" evidence="42">
    <location>
        <begin position="441"/>
        <end position="461"/>
    </location>
</feature>
<feature type="transmembrane region" description="Helical" evidence="42">
    <location>
        <begin position="73"/>
        <end position="91"/>
    </location>
</feature>
<feature type="transmembrane region" description="Helical" evidence="42">
    <location>
        <begin position="293"/>
        <end position="315"/>
    </location>
</feature>
<keyword evidence="18" id="KW-1000">Mitochondrion outer membrane</keyword>
<feature type="domain" description="ABC transporter" evidence="43">
    <location>
        <begin position="620"/>
        <end position="854"/>
    </location>
</feature>
<evidence type="ECO:0000256" key="8">
    <source>
        <dbReference type="ARBA" id="ARBA00004651"/>
    </source>
</evidence>
<dbReference type="PANTHER" id="PTHR24221:SF654">
    <property type="entry name" value="ATP-BINDING CASSETTE SUB-FAMILY B MEMBER 6"/>
    <property type="match status" value="1"/>
</dbReference>
<evidence type="ECO:0000256" key="4">
    <source>
        <dbReference type="ARBA" id="ARBA00004374"/>
    </source>
</evidence>
<reference evidence="46" key="1">
    <citation type="submission" date="2025-08" db="UniProtKB">
        <authorList>
            <consortium name="RefSeq"/>
        </authorList>
    </citation>
    <scope>IDENTIFICATION</scope>
    <source>
        <strain evidence="46">15085-1641.00</strain>
        <tissue evidence="46">Whole body</tissue>
    </source>
</reference>
<evidence type="ECO:0000256" key="41">
    <source>
        <dbReference type="SAM" id="MobiDB-lite"/>
    </source>
</evidence>
<evidence type="ECO:0000256" key="14">
    <source>
        <dbReference type="ARBA" id="ARBA00022525"/>
    </source>
</evidence>
<dbReference type="GO" id="GO:0005741">
    <property type="term" value="C:mitochondrial outer membrane"/>
    <property type="evidence" value="ECO:0007669"/>
    <property type="project" value="UniProtKB-SubCell"/>
</dbReference>
<keyword evidence="25 42" id="KW-0472">Membrane</keyword>
<comment type="subunit">
    <text evidence="11">Homodimer.</text>
</comment>
<dbReference type="InterPro" id="IPR011527">
    <property type="entry name" value="ABC1_TM_dom"/>
</dbReference>
<evidence type="ECO:0000256" key="11">
    <source>
        <dbReference type="ARBA" id="ARBA00011738"/>
    </source>
</evidence>
<dbReference type="GO" id="GO:0015439">
    <property type="term" value="F:ABC-type heme transporter activity"/>
    <property type="evidence" value="ECO:0007669"/>
    <property type="project" value="UniProtKB-EC"/>
</dbReference>
<evidence type="ECO:0000256" key="16">
    <source>
        <dbReference type="ARBA" id="ARBA00022741"/>
    </source>
</evidence>
<feature type="transmembrane region" description="Helical" evidence="42">
    <location>
        <begin position="111"/>
        <end position="130"/>
    </location>
</feature>
<evidence type="ECO:0000256" key="7">
    <source>
        <dbReference type="ARBA" id="ARBA00004550"/>
    </source>
</evidence>
<keyword evidence="14" id="KW-0964">Secreted</keyword>
<keyword evidence="19" id="KW-0256">Endoplasmic reticulum</keyword>
<evidence type="ECO:0000256" key="40">
    <source>
        <dbReference type="ARBA" id="ARBA00049398"/>
    </source>
</evidence>
<keyword evidence="26" id="KW-1015">Disulfide bond</keyword>
<keyword evidence="13" id="KW-1003">Cell membrane</keyword>
<evidence type="ECO:0000256" key="30">
    <source>
        <dbReference type="ARBA" id="ARBA00024385"/>
    </source>
</evidence>
<dbReference type="GO" id="GO:0005576">
    <property type="term" value="C:extracellular region"/>
    <property type="evidence" value="ECO:0007669"/>
    <property type="project" value="UniProtKB-SubCell"/>
</dbReference>
<keyword evidence="15 42" id="KW-0812">Transmembrane</keyword>
<evidence type="ECO:0000256" key="37">
    <source>
        <dbReference type="ARBA" id="ARBA00048455"/>
    </source>
</evidence>
<evidence type="ECO:0000259" key="43">
    <source>
        <dbReference type="PROSITE" id="PS50893"/>
    </source>
</evidence>
<dbReference type="Pfam" id="PF00664">
    <property type="entry name" value="ABC_membrane"/>
    <property type="match status" value="1"/>
</dbReference>
<dbReference type="InterPro" id="IPR017871">
    <property type="entry name" value="ABC_transporter-like_CS"/>
</dbReference>
<dbReference type="CDD" id="cd18581">
    <property type="entry name" value="ABC_6TM_ABCB6"/>
    <property type="match status" value="1"/>
</dbReference>
<protein>
    <recommendedName>
        <fullName evidence="31">ATP-binding cassette sub-family B member 6</fullName>
        <ecNumber evidence="30">7.6.2.5</ecNumber>
    </recommendedName>
    <alternativeName>
        <fullName evidence="32">ABC-type heme transporter ABCB6</fullName>
    </alternativeName>
</protein>
<feature type="transmembrane region" description="Helical" evidence="42">
    <location>
        <begin position="142"/>
        <end position="164"/>
    </location>
</feature>
<comment type="catalytic activity">
    <reaction evidence="35">
        <text>uroporphyrin I(in) + ATP + H2O = uroporphyrin I(out) + ADP + phosphate + H(+)</text>
        <dbReference type="Rhea" id="RHEA:66772"/>
        <dbReference type="ChEBI" id="CHEBI:15377"/>
        <dbReference type="ChEBI" id="CHEBI:15378"/>
        <dbReference type="ChEBI" id="CHEBI:30616"/>
        <dbReference type="ChEBI" id="CHEBI:43474"/>
        <dbReference type="ChEBI" id="CHEBI:167480"/>
        <dbReference type="ChEBI" id="CHEBI:456216"/>
    </reaction>
    <physiologicalReaction direction="left-to-right" evidence="35">
        <dbReference type="Rhea" id="RHEA:66773"/>
    </physiologicalReaction>
</comment>
<keyword evidence="17" id="KW-0967">Endosome</keyword>
<dbReference type="GO" id="GO:0005765">
    <property type="term" value="C:lysosomal membrane"/>
    <property type="evidence" value="ECO:0007669"/>
    <property type="project" value="UniProtKB-SubCell"/>
</dbReference>
<evidence type="ECO:0000256" key="6">
    <source>
        <dbReference type="ARBA" id="ARBA00004477"/>
    </source>
</evidence>
<feature type="transmembrane region" description="Helical" evidence="42">
    <location>
        <begin position="180"/>
        <end position="199"/>
    </location>
</feature>
<dbReference type="RefSeq" id="XP_030078813.1">
    <property type="nucleotide sequence ID" value="XM_030222953.1"/>
</dbReference>
<dbReference type="GO" id="GO:0032585">
    <property type="term" value="C:multivesicular body membrane"/>
    <property type="evidence" value="ECO:0007669"/>
    <property type="project" value="UniProtKB-SubCell"/>
</dbReference>
<evidence type="ECO:0000256" key="36">
    <source>
        <dbReference type="ARBA" id="ARBA00048309"/>
    </source>
</evidence>
<evidence type="ECO:0000256" key="12">
    <source>
        <dbReference type="ARBA" id="ARBA00022448"/>
    </source>
</evidence>
<evidence type="ECO:0000256" key="39">
    <source>
        <dbReference type="ARBA" id="ARBA00048636"/>
    </source>
</evidence>
<dbReference type="PROSITE" id="PS50929">
    <property type="entry name" value="ABC_TM1F"/>
    <property type="match status" value="1"/>
</dbReference>
<dbReference type="GO" id="GO:0005524">
    <property type="term" value="F:ATP binding"/>
    <property type="evidence" value="ECO:0007669"/>
    <property type="project" value="UniProtKB-KW"/>
</dbReference>
<dbReference type="GO" id="GO:0005886">
    <property type="term" value="C:plasma membrane"/>
    <property type="evidence" value="ECO:0007669"/>
    <property type="project" value="UniProtKB-SubCell"/>
</dbReference>
<evidence type="ECO:0000256" key="19">
    <source>
        <dbReference type="ARBA" id="ARBA00022824"/>
    </source>
</evidence>
<evidence type="ECO:0000259" key="44">
    <source>
        <dbReference type="PROSITE" id="PS50929"/>
    </source>
</evidence>
<comment type="catalytic activity">
    <reaction evidence="37">
        <text>pheophorbide a(in) + ATP + H2O = pheophorbide a(out) + ADP + phosphate + H(+)</text>
        <dbReference type="Rhea" id="RHEA:61360"/>
        <dbReference type="ChEBI" id="CHEBI:15377"/>
        <dbReference type="ChEBI" id="CHEBI:15378"/>
        <dbReference type="ChEBI" id="CHEBI:30616"/>
        <dbReference type="ChEBI" id="CHEBI:43474"/>
        <dbReference type="ChEBI" id="CHEBI:58687"/>
        <dbReference type="ChEBI" id="CHEBI:456216"/>
    </reaction>
    <physiologicalReaction direction="left-to-right" evidence="37">
        <dbReference type="Rhea" id="RHEA:61361"/>
    </physiologicalReaction>
</comment>
<evidence type="ECO:0000256" key="22">
    <source>
        <dbReference type="ARBA" id="ARBA00022989"/>
    </source>
</evidence>
<dbReference type="Gene3D" id="1.20.1560.10">
    <property type="entry name" value="ABC transporter type 1, transmembrane domain"/>
    <property type="match status" value="1"/>
</dbReference>
<dbReference type="InterPro" id="IPR036640">
    <property type="entry name" value="ABC1_TM_sf"/>
</dbReference>
<dbReference type="GO" id="GO:0020037">
    <property type="term" value="F:heme binding"/>
    <property type="evidence" value="ECO:0007669"/>
    <property type="project" value="TreeGrafter"/>
</dbReference>
<evidence type="ECO:0000256" key="13">
    <source>
        <dbReference type="ARBA" id="ARBA00022475"/>
    </source>
</evidence>
<dbReference type="AlphaFoldDB" id="A0A6J2SM63"/>
<gene>
    <name evidence="46" type="primary">LOC111603022</name>
</gene>
<keyword evidence="23" id="KW-0333">Golgi apparatus</keyword>
<keyword evidence="22 42" id="KW-1133">Transmembrane helix</keyword>
<evidence type="ECO:0000256" key="21">
    <source>
        <dbReference type="ARBA" id="ARBA00022967"/>
    </source>
</evidence>
<evidence type="ECO:0000256" key="2">
    <source>
        <dbReference type="ARBA" id="ARBA00004333"/>
    </source>
</evidence>
<dbReference type="InterPro" id="IPR003593">
    <property type="entry name" value="AAA+_ATPase"/>
</dbReference>
<dbReference type="PROSITE" id="PS50893">
    <property type="entry name" value="ABC_TRANSPORTER_2"/>
    <property type="match status" value="1"/>
</dbReference>
<evidence type="ECO:0000313" key="45">
    <source>
        <dbReference type="Proteomes" id="UP000504633"/>
    </source>
</evidence>
<dbReference type="PANTHER" id="PTHR24221">
    <property type="entry name" value="ATP-BINDING CASSETTE SUB-FAMILY B"/>
    <property type="match status" value="1"/>
</dbReference>
<evidence type="ECO:0000256" key="1">
    <source>
        <dbReference type="ARBA" id="ARBA00004146"/>
    </source>
</evidence>
<dbReference type="GO" id="GO:0031901">
    <property type="term" value="C:early endosome membrane"/>
    <property type="evidence" value="ECO:0007669"/>
    <property type="project" value="UniProtKB-SubCell"/>
</dbReference>
<evidence type="ECO:0000256" key="3">
    <source>
        <dbReference type="ARBA" id="ARBA00004337"/>
    </source>
</evidence>
<comment type="catalytic activity">
    <reaction evidence="36">
        <text>protoporphyrin IX(in) + ATP + H2O = protoporphyrin IX(out) + ADP + phosphate + H(+)</text>
        <dbReference type="Rhea" id="RHEA:61336"/>
        <dbReference type="ChEBI" id="CHEBI:15377"/>
        <dbReference type="ChEBI" id="CHEBI:15378"/>
        <dbReference type="ChEBI" id="CHEBI:30616"/>
        <dbReference type="ChEBI" id="CHEBI:43474"/>
        <dbReference type="ChEBI" id="CHEBI:57306"/>
        <dbReference type="ChEBI" id="CHEBI:456216"/>
    </reaction>
    <physiologicalReaction direction="left-to-right" evidence="36">
        <dbReference type="Rhea" id="RHEA:61337"/>
    </physiologicalReaction>
</comment>
<evidence type="ECO:0000256" key="5">
    <source>
        <dbReference type="ARBA" id="ARBA00004414"/>
    </source>
</evidence>
<evidence type="ECO:0000256" key="35">
    <source>
        <dbReference type="ARBA" id="ARBA00047789"/>
    </source>
</evidence>
<dbReference type="PROSITE" id="PS00211">
    <property type="entry name" value="ABC_TRANSPORTER_1"/>
    <property type="match status" value="1"/>
</dbReference>
<dbReference type="InterPro" id="IPR032410">
    <property type="entry name" value="ABCB6_N"/>
</dbReference>
<dbReference type="Proteomes" id="UP000504633">
    <property type="component" value="Unplaced"/>
</dbReference>
<dbReference type="CTD" id="41925"/>
<dbReference type="SUPFAM" id="SSF52540">
    <property type="entry name" value="P-loop containing nucleoside triphosphate hydrolases"/>
    <property type="match status" value="1"/>
</dbReference>
<proteinExistence type="inferred from homology"/>
<keyword evidence="27" id="KW-0458">Lysosome</keyword>
<keyword evidence="24" id="KW-0496">Mitochondrion</keyword>
<name>A0A6J2SM63_DROHY</name>
<dbReference type="SUPFAM" id="SSF90123">
    <property type="entry name" value="ABC transporter transmembrane region"/>
    <property type="match status" value="1"/>
</dbReference>
<comment type="catalytic activity">
    <reaction evidence="38">
        <text>uroporphyrin III(in) + ATP + H2O = uroporphyrin III(out) + ADP + phosphate + H(+)</text>
        <dbReference type="Rhea" id="RHEA:66776"/>
        <dbReference type="ChEBI" id="CHEBI:15377"/>
        <dbReference type="ChEBI" id="CHEBI:15378"/>
        <dbReference type="ChEBI" id="CHEBI:30616"/>
        <dbReference type="ChEBI" id="CHEBI:43474"/>
        <dbReference type="ChEBI" id="CHEBI:167479"/>
        <dbReference type="ChEBI" id="CHEBI:456216"/>
    </reaction>
    <physiologicalReaction direction="left-to-right" evidence="38">
        <dbReference type="Rhea" id="RHEA:66777"/>
    </physiologicalReaction>
</comment>
<evidence type="ECO:0000256" key="24">
    <source>
        <dbReference type="ARBA" id="ARBA00023128"/>
    </source>
</evidence>
<evidence type="ECO:0000256" key="29">
    <source>
        <dbReference type="ARBA" id="ARBA00024363"/>
    </source>
</evidence>
<dbReference type="Pfam" id="PF16185">
    <property type="entry name" value="MTABC_N"/>
    <property type="match status" value="1"/>
</dbReference>
<evidence type="ECO:0000256" key="33">
    <source>
        <dbReference type="ARBA" id="ARBA00047649"/>
    </source>
</evidence>
<feature type="transmembrane region" description="Helical" evidence="42">
    <location>
        <begin position="219"/>
        <end position="237"/>
    </location>
</feature>
<comment type="catalytic activity">
    <reaction evidence="39">
        <text>coproporphyrin III(in) + ATP + H2O = coproporphyrin III(out) + ADP + phosphate + H(+)</text>
        <dbReference type="Rhea" id="RHEA:66664"/>
        <dbReference type="ChEBI" id="CHEBI:15377"/>
        <dbReference type="ChEBI" id="CHEBI:15378"/>
        <dbReference type="ChEBI" id="CHEBI:30616"/>
        <dbReference type="ChEBI" id="CHEBI:43474"/>
        <dbReference type="ChEBI" id="CHEBI:131725"/>
        <dbReference type="ChEBI" id="CHEBI:456216"/>
    </reaction>
    <physiologicalReaction direction="left-to-right" evidence="39">
        <dbReference type="Rhea" id="RHEA:66665"/>
    </physiologicalReaction>
</comment>
<evidence type="ECO:0000256" key="34">
    <source>
        <dbReference type="ARBA" id="ARBA00047753"/>
    </source>
</evidence>
<evidence type="ECO:0000256" key="27">
    <source>
        <dbReference type="ARBA" id="ARBA00023228"/>
    </source>
</evidence>
<dbReference type="Gene3D" id="3.40.50.300">
    <property type="entry name" value="P-loop containing nucleotide triphosphate hydrolases"/>
    <property type="match status" value="1"/>
</dbReference>
<organism evidence="45 46">
    <name type="scientific">Drosophila hydei</name>
    <name type="common">Fruit fly</name>
    <dbReference type="NCBI Taxonomy" id="7224"/>
    <lineage>
        <taxon>Eukaryota</taxon>
        <taxon>Metazoa</taxon>
        <taxon>Ecdysozoa</taxon>
        <taxon>Arthropoda</taxon>
        <taxon>Hexapoda</taxon>
        <taxon>Insecta</taxon>
        <taxon>Pterygota</taxon>
        <taxon>Neoptera</taxon>
        <taxon>Endopterygota</taxon>
        <taxon>Diptera</taxon>
        <taxon>Brachycera</taxon>
        <taxon>Muscomorpha</taxon>
        <taxon>Ephydroidea</taxon>
        <taxon>Drosophilidae</taxon>
        <taxon>Drosophila</taxon>
    </lineage>
</organism>
<evidence type="ECO:0000256" key="20">
    <source>
        <dbReference type="ARBA" id="ARBA00022840"/>
    </source>
</evidence>
<dbReference type="EC" id="7.6.2.5" evidence="30"/>
<feature type="transmembrane region" description="Helical" evidence="42">
    <location>
        <begin position="335"/>
        <end position="355"/>
    </location>
</feature>
<comment type="catalytic activity">
    <reaction evidence="34">
        <text>coproporphyrinogen III(in) + ATP + H2O = coproporphyrinogen III(out) + ADP + phosphate + H(+)</text>
        <dbReference type="Rhea" id="RHEA:66680"/>
        <dbReference type="ChEBI" id="CHEBI:15377"/>
        <dbReference type="ChEBI" id="CHEBI:15378"/>
        <dbReference type="ChEBI" id="CHEBI:30616"/>
        <dbReference type="ChEBI" id="CHEBI:43474"/>
        <dbReference type="ChEBI" id="CHEBI:57309"/>
        <dbReference type="ChEBI" id="CHEBI:456216"/>
    </reaction>
    <physiologicalReaction direction="left-to-right" evidence="34">
        <dbReference type="Rhea" id="RHEA:66681"/>
    </physiologicalReaction>
</comment>
<evidence type="ECO:0000313" key="46">
    <source>
        <dbReference type="RefSeq" id="XP_030078813.1"/>
    </source>
</evidence>
<comment type="catalytic activity">
    <reaction evidence="33">
        <text>heme b(in) + ATP + H2O = heme b(out) + ADP + phosphate + H(+)</text>
        <dbReference type="Rhea" id="RHEA:19261"/>
        <dbReference type="ChEBI" id="CHEBI:15377"/>
        <dbReference type="ChEBI" id="CHEBI:15378"/>
        <dbReference type="ChEBI" id="CHEBI:30616"/>
        <dbReference type="ChEBI" id="CHEBI:43474"/>
        <dbReference type="ChEBI" id="CHEBI:60344"/>
        <dbReference type="ChEBI" id="CHEBI:456216"/>
        <dbReference type="EC" id="7.6.2.5"/>
    </reaction>
    <physiologicalReaction direction="left-to-right" evidence="33">
        <dbReference type="Rhea" id="RHEA:19262"/>
    </physiologicalReaction>
</comment>
<feature type="compositionally biased region" description="Polar residues" evidence="41">
    <location>
        <begin position="862"/>
        <end position="897"/>
    </location>
</feature>
<dbReference type="GO" id="GO:0016887">
    <property type="term" value="F:ATP hydrolysis activity"/>
    <property type="evidence" value="ECO:0007669"/>
    <property type="project" value="InterPro"/>
</dbReference>
<dbReference type="GO" id="GO:0005789">
    <property type="term" value="C:endoplasmic reticulum membrane"/>
    <property type="evidence" value="ECO:0007669"/>
    <property type="project" value="UniProtKB-SubCell"/>
</dbReference>
<keyword evidence="21" id="KW-1278">Translocase</keyword>
<dbReference type="Pfam" id="PF00005">
    <property type="entry name" value="ABC_tran"/>
    <property type="match status" value="1"/>
</dbReference>
<feature type="transmembrane region" description="Helical" evidence="42">
    <location>
        <begin position="532"/>
        <end position="550"/>
    </location>
</feature>
<evidence type="ECO:0000256" key="23">
    <source>
        <dbReference type="ARBA" id="ARBA00023034"/>
    </source>
</evidence>
<sequence>MSQKLFPVCFVIVCTRGSYRRSNSHYLRTSFNLYHDKFNVDLAPRNMLYCPPNVTFNEIWTKHGISHCFMDTVGPAICGGFLLLFGGIQLLMYRKYATPTDPTQITKSRLYALQMFLLLLVPVLALLRFFLNARIYPDGAIYGYMIFYTSVVCFSYPFCICLIVKERHYQLPSLPTRGHGLILLLFWTLTLINEALAIVNLDHEDWWFHLKNNKDEIEMGMFVTRFLCSLLIFVLGLKAPGIMAPYNPHQRLDDSSSNLTGSVPTGSAFRNGWRKLRTLFPYLWPKKDRMLQCAVVVCIILLVAGRVIKLFLPIYRKLLVDSLTIEPIEFRWDFVLIYVALSFLQGGGTGGMGLFNNLRTFLWIRVQQYTTREIEIDLFRHLHQLSLRWHLQRKTGEVLRIMDRGTDSINNLLNYIVFSITPTILDLIVAVVYFIYAFNWWFGLIVFLTMFLYIASTIAITEWRTQYQRRMNLADNEQRARSVDSLLNFETVKYYGAEGYEVDCYREAIMKYQKEEFLSMLTLNLLNTAQNIILCLGLLSGSLLCVYLVVHHQTLTVGDFVLFSTYLMDLYMPLNWFGTYYRAIQKNFVDMENMFDLLREDEEIVDAPGCAPLLTAGGAIEFSNVTFGYTPDKLVLRNVSFTLPAGKTIAIVGPSGAGKSTIMRLLFRFYDVQTGSISIDGQNIKLVKQQSLRKAIGVVPQDTVLFNNTIYYNIEYAKIGASPDAVYEAARSADIHERILGFPDRYETKVGERGLRLSGGEKQRVAIARTLLKAPIIVLLDEATSALDTHTERNIQAALARVCANRTTIIVAHRLSTIIHADEILVLKEGSIVERGRHEELLQRDEGVYADMWQQQLKNLDAEQNANDSSESIVDEGPSTTTTGTAGRPQAPSTSGSGPAFRSGHGHGGGR</sequence>
<evidence type="ECO:0000256" key="38">
    <source>
        <dbReference type="ARBA" id="ARBA00048510"/>
    </source>
</evidence>
<dbReference type="FunFam" id="3.40.50.300:FF:000186">
    <property type="entry name" value="ATP-binding cassette sub-family B member 7, mitochondrial"/>
    <property type="match status" value="1"/>
</dbReference>
<evidence type="ECO:0000256" key="25">
    <source>
        <dbReference type="ARBA" id="ARBA00023136"/>
    </source>
</evidence>
<keyword evidence="12" id="KW-0813">Transport</keyword>
<dbReference type="CDD" id="cd03253">
    <property type="entry name" value="ABCC_ATM1_transporter"/>
    <property type="match status" value="1"/>
</dbReference>
<dbReference type="OrthoDB" id="6500128at2759"/>
<feature type="domain" description="ABC transmembrane type-1" evidence="44">
    <location>
        <begin position="296"/>
        <end position="586"/>
    </location>
</feature>
<dbReference type="FunFam" id="1.20.1560.10:FF:000022">
    <property type="entry name" value="ATP-binding cassette sub-family B member 6, mitochondrial"/>
    <property type="match status" value="1"/>
</dbReference>
<evidence type="ECO:0000256" key="17">
    <source>
        <dbReference type="ARBA" id="ARBA00022753"/>
    </source>
</evidence>
<accession>A0A6J2SM63</accession>
<dbReference type="InterPro" id="IPR039421">
    <property type="entry name" value="Type_1_exporter"/>
</dbReference>
<evidence type="ECO:0000256" key="31">
    <source>
        <dbReference type="ARBA" id="ARBA00024439"/>
    </source>
</evidence>
<evidence type="ECO:0000256" key="32">
    <source>
        <dbReference type="ARBA" id="ARBA00031413"/>
    </source>
</evidence>
<evidence type="ECO:0000256" key="28">
    <source>
        <dbReference type="ARBA" id="ARBA00024320"/>
    </source>
</evidence>
<keyword evidence="45" id="KW-1185">Reference proteome</keyword>
<feature type="region of interest" description="Disordered" evidence="41">
    <location>
        <begin position="862"/>
        <end position="911"/>
    </location>
</feature>
<dbReference type="InterPro" id="IPR027417">
    <property type="entry name" value="P-loop_NTPase"/>
</dbReference>
<keyword evidence="16" id="KW-0547">Nucleotide-binding</keyword>
<comment type="similarity">
    <text evidence="29">Belongs to the ABC transporter superfamily. ABCB family. Heavy Metal importer (TC 3.A.1.210) subfamily.</text>
</comment>
<dbReference type="InterPro" id="IPR003439">
    <property type="entry name" value="ABC_transporter-like_ATP-bd"/>
</dbReference>
<evidence type="ECO:0000256" key="15">
    <source>
        <dbReference type="ARBA" id="ARBA00022692"/>
    </source>
</evidence>
<keyword evidence="20 46" id="KW-0067">ATP-binding</keyword>
<comment type="catalytic activity">
    <reaction evidence="40">
        <text>coproporphyrin I(in) + ATP + H2O = coproporphyrin I(out) + ADP + phosphate + H(+)</text>
        <dbReference type="Rhea" id="RHEA:66768"/>
        <dbReference type="ChEBI" id="CHEBI:15377"/>
        <dbReference type="ChEBI" id="CHEBI:15378"/>
        <dbReference type="ChEBI" id="CHEBI:30616"/>
        <dbReference type="ChEBI" id="CHEBI:43474"/>
        <dbReference type="ChEBI" id="CHEBI:167478"/>
        <dbReference type="ChEBI" id="CHEBI:456216"/>
    </reaction>
    <physiologicalReaction direction="left-to-right" evidence="40">
        <dbReference type="Rhea" id="RHEA:66769"/>
    </physiologicalReaction>
</comment>